<reference evidence="2" key="1">
    <citation type="submission" date="2023-06" db="EMBL/GenBank/DDBJ databases">
        <title>Genomic analysis of the entomopathogenic nematode Steinernema hermaphroditum.</title>
        <authorList>
            <person name="Schwarz E.M."/>
            <person name="Heppert J.K."/>
            <person name="Baniya A."/>
            <person name="Schwartz H.T."/>
            <person name="Tan C.-H."/>
            <person name="Antoshechkin I."/>
            <person name="Sternberg P.W."/>
            <person name="Goodrich-Blair H."/>
            <person name="Dillman A.R."/>
        </authorList>
    </citation>
    <scope>NUCLEOTIDE SEQUENCE</scope>
    <source>
        <strain evidence="2">PS9179</strain>
        <tissue evidence="2">Whole animal</tissue>
    </source>
</reference>
<dbReference type="GO" id="GO:0010468">
    <property type="term" value="P:regulation of gene expression"/>
    <property type="evidence" value="ECO:0007669"/>
    <property type="project" value="InterPro"/>
</dbReference>
<dbReference type="GO" id="GO:0034087">
    <property type="term" value="P:establishment of mitotic sister chromatid cohesion"/>
    <property type="evidence" value="ECO:0007669"/>
    <property type="project" value="TreeGrafter"/>
</dbReference>
<accession>A0AA39LXC8</accession>
<feature type="region of interest" description="Disordered" evidence="1">
    <location>
        <begin position="1"/>
        <end position="30"/>
    </location>
</feature>
<sequence>MTKKKRRRRSENNWEPSEEKSQAKRRRKSADSTGSILKEFLDDLAVDDTLADVAERVDGLLEAVVSNVVKLTYIKTRLELCTCDSSLFEKYSEAILQNVQLLPTLAECFPNTFLKFVDVLAPFLSVSAIDKTVLACLLSAFENSLSTLSELSVEVMQSLDRVLIPHLHTSDAEGNFPALQCYVALKSHGNLSAKLFKLFATFLRGANMARLAFEFRSDKSKKIKSQHLNSPTLNTMLGLLGRIGSYFDIDLHLTFWRHGRGAIHRYEGKPFFADARDLFEFFAFSRESPHSLAAFEALGYLTAPHPQLLMDDPLRKTYSTLLTPENVEDMPMKIQTLRNLNLFVDRQSSQSGGRNPVMRELLVTIQIYWEAVKNLIFSSDAALRLSAAKFATNVISRRLVVPHNSAPLLIAMASDVFLTKFYNTRYVEKYLECEGTEQG</sequence>
<name>A0AA39LXC8_9BILA</name>
<dbReference type="GO" id="GO:0140588">
    <property type="term" value="P:chromatin looping"/>
    <property type="evidence" value="ECO:0007669"/>
    <property type="project" value="InterPro"/>
</dbReference>
<comment type="caution">
    <text evidence="2">The sequence shown here is derived from an EMBL/GenBank/DDBJ whole genome shotgun (WGS) entry which is preliminary data.</text>
</comment>
<dbReference type="Proteomes" id="UP001175271">
    <property type="component" value="Unassembled WGS sequence"/>
</dbReference>
<dbReference type="PANTHER" id="PTHR21704:SF18">
    <property type="entry name" value="NIPPED-B-LIKE PROTEIN"/>
    <property type="match status" value="1"/>
</dbReference>
<keyword evidence="3" id="KW-1185">Reference proteome</keyword>
<dbReference type="GO" id="GO:0061775">
    <property type="term" value="F:cohesin loader activity"/>
    <property type="evidence" value="ECO:0007669"/>
    <property type="project" value="InterPro"/>
</dbReference>
<dbReference type="PANTHER" id="PTHR21704">
    <property type="entry name" value="NIPPED-B-LIKE PROTEIN DELANGIN SCC2-RELATED"/>
    <property type="match status" value="1"/>
</dbReference>
<protein>
    <submittedName>
        <fullName evidence="2">Uncharacterized protein</fullName>
    </submittedName>
</protein>
<dbReference type="AlphaFoldDB" id="A0AA39LXC8"/>
<organism evidence="2 3">
    <name type="scientific">Steinernema hermaphroditum</name>
    <dbReference type="NCBI Taxonomy" id="289476"/>
    <lineage>
        <taxon>Eukaryota</taxon>
        <taxon>Metazoa</taxon>
        <taxon>Ecdysozoa</taxon>
        <taxon>Nematoda</taxon>
        <taxon>Chromadorea</taxon>
        <taxon>Rhabditida</taxon>
        <taxon>Tylenchina</taxon>
        <taxon>Panagrolaimomorpha</taxon>
        <taxon>Strongyloidoidea</taxon>
        <taxon>Steinernematidae</taxon>
        <taxon>Steinernema</taxon>
    </lineage>
</organism>
<dbReference type="GO" id="GO:1990414">
    <property type="term" value="P:replication-born double-strand break repair via sister chromatid exchange"/>
    <property type="evidence" value="ECO:0007669"/>
    <property type="project" value="TreeGrafter"/>
</dbReference>
<gene>
    <name evidence="2" type="ORF">QR680_006403</name>
</gene>
<dbReference type="GO" id="GO:0071169">
    <property type="term" value="P:establishment of protein localization to chromatin"/>
    <property type="evidence" value="ECO:0007669"/>
    <property type="project" value="TreeGrafter"/>
</dbReference>
<evidence type="ECO:0000313" key="3">
    <source>
        <dbReference type="Proteomes" id="UP001175271"/>
    </source>
</evidence>
<proteinExistence type="predicted"/>
<dbReference type="GO" id="GO:0003682">
    <property type="term" value="F:chromatin binding"/>
    <property type="evidence" value="ECO:0007669"/>
    <property type="project" value="TreeGrafter"/>
</dbReference>
<dbReference type="GO" id="GO:0090694">
    <property type="term" value="C:Scc2-Scc4 cohesin loading complex"/>
    <property type="evidence" value="ECO:0007669"/>
    <property type="project" value="TreeGrafter"/>
</dbReference>
<evidence type="ECO:0000313" key="2">
    <source>
        <dbReference type="EMBL" id="KAK0412775.1"/>
    </source>
</evidence>
<evidence type="ECO:0000256" key="1">
    <source>
        <dbReference type="SAM" id="MobiDB-lite"/>
    </source>
</evidence>
<dbReference type="InterPro" id="IPR033031">
    <property type="entry name" value="Scc2/Nipped-B"/>
</dbReference>
<dbReference type="EMBL" id="JAUCMV010000003">
    <property type="protein sequence ID" value="KAK0412775.1"/>
    <property type="molecule type" value="Genomic_DNA"/>
</dbReference>